<keyword evidence="3" id="KW-1185">Reference proteome</keyword>
<name>A0AAV7Q5A4_PLEWA</name>
<feature type="compositionally biased region" description="Low complexity" evidence="1">
    <location>
        <begin position="70"/>
        <end position="80"/>
    </location>
</feature>
<reference evidence="2" key="1">
    <citation type="journal article" date="2022" name="bioRxiv">
        <title>Sequencing and chromosome-scale assembly of the giantPleurodeles waltlgenome.</title>
        <authorList>
            <person name="Brown T."/>
            <person name="Elewa A."/>
            <person name="Iarovenko S."/>
            <person name="Subramanian E."/>
            <person name="Araus A.J."/>
            <person name="Petzold A."/>
            <person name="Susuki M."/>
            <person name="Suzuki K.-i.T."/>
            <person name="Hayashi T."/>
            <person name="Toyoda A."/>
            <person name="Oliveira C."/>
            <person name="Osipova E."/>
            <person name="Leigh N.D."/>
            <person name="Simon A."/>
            <person name="Yun M.H."/>
        </authorList>
    </citation>
    <scope>NUCLEOTIDE SEQUENCE</scope>
    <source>
        <strain evidence="2">20211129_DDA</strain>
        <tissue evidence="2">Liver</tissue>
    </source>
</reference>
<evidence type="ECO:0000256" key="1">
    <source>
        <dbReference type="SAM" id="MobiDB-lite"/>
    </source>
</evidence>
<evidence type="ECO:0000313" key="2">
    <source>
        <dbReference type="EMBL" id="KAJ1134737.1"/>
    </source>
</evidence>
<proteinExistence type="predicted"/>
<evidence type="ECO:0000313" key="3">
    <source>
        <dbReference type="Proteomes" id="UP001066276"/>
    </source>
</evidence>
<sequence>MARAWDRAPLVHGLGKKAVLRGGRGGGAALLFFGMISQKRALRHARLNAPFDWRVAQYISAKLHSGGCRQQTSSSSAQQSPVLGQPDSSKPRSSL</sequence>
<feature type="region of interest" description="Disordered" evidence="1">
    <location>
        <begin position="67"/>
        <end position="95"/>
    </location>
</feature>
<dbReference type="EMBL" id="JANPWB010000010">
    <property type="protein sequence ID" value="KAJ1134737.1"/>
    <property type="molecule type" value="Genomic_DNA"/>
</dbReference>
<accession>A0AAV7Q5A4</accession>
<comment type="caution">
    <text evidence="2">The sequence shown here is derived from an EMBL/GenBank/DDBJ whole genome shotgun (WGS) entry which is preliminary data.</text>
</comment>
<organism evidence="2 3">
    <name type="scientific">Pleurodeles waltl</name>
    <name type="common">Iberian ribbed newt</name>
    <dbReference type="NCBI Taxonomy" id="8319"/>
    <lineage>
        <taxon>Eukaryota</taxon>
        <taxon>Metazoa</taxon>
        <taxon>Chordata</taxon>
        <taxon>Craniata</taxon>
        <taxon>Vertebrata</taxon>
        <taxon>Euteleostomi</taxon>
        <taxon>Amphibia</taxon>
        <taxon>Batrachia</taxon>
        <taxon>Caudata</taxon>
        <taxon>Salamandroidea</taxon>
        <taxon>Salamandridae</taxon>
        <taxon>Pleurodelinae</taxon>
        <taxon>Pleurodeles</taxon>
    </lineage>
</organism>
<dbReference type="AlphaFoldDB" id="A0AAV7Q5A4"/>
<dbReference type="Proteomes" id="UP001066276">
    <property type="component" value="Chromosome 6"/>
</dbReference>
<gene>
    <name evidence="2" type="ORF">NDU88_001184</name>
</gene>
<protein>
    <submittedName>
        <fullName evidence="2">Uncharacterized protein</fullName>
    </submittedName>
</protein>
<feature type="compositionally biased region" description="Polar residues" evidence="1">
    <location>
        <begin position="86"/>
        <end position="95"/>
    </location>
</feature>